<evidence type="ECO:0000313" key="1">
    <source>
        <dbReference type="EMBL" id="KAF8914320.1"/>
    </source>
</evidence>
<name>A0A9P5P3Q2_GYMJU</name>
<gene>
    <name evidence="1" type="ORF">CPB84DRAFT_81576</name>
</gene>
<reference evidence="1" key="1">
    <citation type="submission" date="2020-11" db="EMBL/GenBank/DDBJ databases">
        <authorList>
            <consortium name="DOE Joint Genome Institute"/>
            <person name="Ahrendt S."/>
            <person name="Riley R."/>
            <person name="Andreopoulos W."/>
            <person name="LaButti K."/>
            <person name="Pangilinan J."/>
            <person name="Ruiz-duenas F.J."/>
            <person name="Barrasa J.M."/>
            <person name="Sanchez-Garcia M."/>
            <person name="Camarero S."/>
            <person name="Miyauchi S."/>
            <person name="Serrano A."/>
            <person name="Linde D."/>
            <person name="Babiker R."/>
            <person name="Drula E."/>
            <person name="Ayuso-Fernandez I."/>
            <person name="Pacheco R."/>
            <person name="Padilla G."/>
            <person name="Ferreira P."/>
            <person name="Barriuso J."/>
            <person name="Kellner H."/>
            <person name="Castanera R."/>
            <person name="Alfaro M."/>
            <person name="Ramirez L."/>
            <person name="Pisabarro A.G."/>
            <person name="Kuo A."/>
            <person name="Tritt A."/>
            <person name="Lipzen A."/>
            <person name="He G."/>
            <person name="Yan M."/>
            <person name="Ng V."/>
            <person name="Cullen D."/>
            <person name="Martin F."/>
            <person name="Rosso M.-N."/>
            <person name="Henrissat B."/>
            <person name="Hibbett D."/>
            <person name="Martinez A.T."/>
            <person name="Grigoriev I.V."/>
        </authorList>
    </citation>
    <scope>NUCLEOTIDE SEQUENCE</scope>
    <source>
        <strain evidence="1">AH 44721</strain>
    </source>
</reference>
<accession>A0A9P5P3Q2</accession>
<keyword evidence="2" id="KW-1185">Reference proteome</keyword>
<evidence type="ECO:0000313" key="2">
    <source>
        <dbReference type="Proteomes" id="UP000724874"/>
    </source>
</evidence>
<comment type="caution">
    <text evidence="1">The sequence shown here is derived from an EMBL/GenBank/DDBJ whole genome shotgun (WGS) entry which is preliminary data.</text>
</comment>
<sequence length="149" mass="16566">MTLVCLPSPVSSQEFKLHLFFQFGAHGALRTVHGTLFSARVPFSFLRRSACYLHTTIPLQERILGSESEACIPFVPTGKCALNAYRESRHDTGEYTCTGRFKVNTCPKKLRALSHVSITSRKARNGETTAKLLTLKPMMYSTEGLPKAT</sequence>
<proteinExistence type="predicted"/>
<protein>
    <submittedName>
        <fullName evidence="1">Uncharacterized protein</fullName>
    </submittedName>
</protein>
<dbReference type="EMBL" id="JADNYJ010000001">
    <property type="protein sequence ID" value="KAF8914320.1"/>
    <property type="molecule type" value="Genomic_DNA"/>
</dbReference>
<dbReference type="Proteomes" id="UP000724874">
    <property type="component" value="Unassembled WGS sequence"/>
</dbReference>
<organism evidence="1 2">
    <name type="scientific">Gymnopilus junonius</name>
    <name type="common">Spectacular rustgill mushroom</name>
    <name type="synonym">Gymnopilus spectabilis subsp. junonius</name>
    <dbReference type="NCBI Taxonomy" id="109634"/>
    <lineage>
        <taxon>Eukaryota</taxon>
        <taxon>Fungi</taxon>
        <taxon>Dikarya</taxon>
        <taxon>Basidiomycota</taxon>
        <taxon>Agaricomycotina</taxon>
        <taxon>Agaricomycetes</taxon>
        <taxon>Agaricomycetidae</taxon>
        <taxon>Agaricales</taxon>
        <taxon>Agaricineae</taxon>
        <taxon>Hymenogastraceae</taxon>
        <taxon>Gymnopilus</taxon>
    </lineage>
</organism>
<dbReference type="AlphaFoldDB" id="A0A9P5P3Q2"/>